<gene>
    <name evidence="3" type="primary">LOC101861366</name>
</gene>
<proteinExistence type="predicted"/>
<dbReference type="Proteomes" id="UP000694888">
    <property type="component" value="Unplaced"/>
</dbReference>
<sequence length="437" mass="49097">MVLSLRNMKKSKIVWAGRRVSNNPPSKPIPGRQICLLGTNYSWKNGPKPKTVQGVLIISPKHKMLEHHKLFSGYARHSIRTFCSSKLPDKWEQEIDVRVPCADFKGHWKIKTLRVSVLDSHPEDVDQERMTVVAVHGTPETEFRPLAEQLHGMGVRLIAPKSLGTDKNPTDPDAAPDTDFSADGRVARLKAIIQAKNVSRVDMLLGHGAGVWTMLKAGASWPNIHSLVCLNPAGSTPLRYYYPYKVYQLLLALTQHVLGQVVLVPLLEFLYKNIGFKSGSVPELFLITYLYASSNSFQNILRSAAAIRDTRIPLLYIYCEDDRIASSLLQEVMTFDVLRIPSENIVRVSADGKGNMEPLFIPKGPWFVRCLVLARGGHQVHRTNQEQVVQQIEDLLRRVRDLDWPNDDTGIDSNTELGPAEEKKATSSVKDKDENPR</sequence>
<evidence type="ECO:0000256" key="1">
    <source>
        <dbReference type="SAM" id="MobiDB-lite"/>
    </source>
</evidence>
<feature type="compositionally biased region" description="Basic and acidic residues" evidence="1">
    <location>
        <begin position="420"/>
        <end position="437"/>
    </location>
</feature>
<organism evidence="2 3">
    <name type="scientific">Aplysia californica</name>
    <name type="common">California sea hare</name>
    <dbReference type="NCBI Taxonomy" id="6500"/>
    <lineage>
        <taxon>Eukaryota</taxon>
        <taxon>Metazoa</taxon>
        <taxon>Spiralia</taxon>
        <taxon>Lophotrochozoa</taxon>
        <taxon>Mollusca</taxon>
        <taxon>Gastropoda</taxon>
        <taxon>Heterobranchia</taxon>
        <taxon>Euthyneura</taxon>
        <taxon>Tectipleura</taxon>
        <taxon>Aplysiida</taxon>
        <taxon>Aplysioidea</taxon>
        <taxon>Aplysiidae</taxon>
        <taxon>Aplysia</taxon>
    </lineage>
</organism>
<reference evidence="3" key="1">
    <citation type="submission" date="2025-08" db="UniProtKB">
        <authorList>
            <consortium name="RefSeq"/>
        </authorList>
    </citation>
    <scope>IDENTIFICATION</scope>
</reference>
<keyword evidence="2" id="KW-1185">Reference proteome</keyword>
<dbReference type="InterPro" id="IPR029058">
    <property type="entry name" value="AB_hydrolase_fold"/>
</dbReference>
<dbReference type="Gene3D" id="3.40.50.1820">
    <property type="entry name" value="alpha/beta hydrolase"/>
    <property type="match status" value="1"/>
</dbReference>
<protein>
    <submittedName>
        <fullName evidence="3">Uncharacterized protein LOC101861366</fullName>
    </submittedName>
</protein>
<evidence type="ECO:0000313" key="2">
    <source>
        <dbReference type="Proteomes" id="UP000694888"/>
    </source>
</evidence>
<dbReference type="Pfam" id="PF06342">
    <property type="entry name" value="DUF1057"/>
    <property type="match status" value="1"/>
</dbReference>
<dbReference type="SUPFAM" id="SSF53474">
    <property type="entry name" value="alpha/beta-Hydrolases"/>
    <property type="match status" value="1"/>
</dbReference>
<feature type="region of interest" description="Disordered" evidence="1">
    <location>
        <begin position="405"/>
        <end position="437"/>
    </location>
</feature>
<dbReference type="InterPro" id="IPR010463">
    <property type="entry name" value="DUF1057"/>
</dbReference>
<dbReference type="RefSeq" id="XP_012938610.1">
    <property type="nucleotide sequence ID" value="XM_013083156.1"/>
</dbReference>
<dbReference type="PANTHER" id="PTHR47533">
    <property type="entry name" value="PROTEIN CBG21859"/>
    <property type="match status" value="1"/>
</dbReference>
<name>A0ABM1A0Z2_APLCA</name>
<dbReference type="GeneID" id="101861366"/>
<dbReference type="PANTHER" id="PTHR47533:SF4">
    <property type="entry name" value="AB HYDROLASE-1 DOMAIN-CONTAINING PROTEIN"/>
    <property type="match status" value="1"/>
</dbReference>
<evidence type="ECO:0000313" key="3">
    <source>
        <dbReference type="RefSeq" id="XP_012938610.1"/>
    </source>
</evidence>
<accession>A0ABM1A0Z2</accession>